<evidence type="ECO:0000313" key="2">
    <source>
        <dbReference type="Proteomes" id="UP000664859"/>
    </source>
</evidence>
<protein>
    <submittedName>
        <fullName evidence="1">Uncharacterized protein</fullName>
    </submittedName>
</protein>
<dbReference type="Proteomes" id="UP000664859">
    <property type="component" value="Unassembled WGS sequence"/>
</dbReference>
<comment type="caution">
    <text evidence="1">The sequence shown here is derived from an EMBL/GenBank/DDBJ whole genome shotgun (WGS) entry which is preliminary data.</text>
</comment>
<sequence>MYRGAACSRCSGRAACHGRICLHHHTPCSSIAACCARKCPTRSNPCTCGAPGRVGKCPTPHSPYSGRAACRAHICPRHHTPYNNDASCRAGISPHHHSPCTQHVAGRAGTISAASPVAAAWHLLRPSPSLPQLDLQRCQLKCVIAKHWMRQQHGGEGCHARDRRCASISSTA</sequence>
<dbReference type="EMBL" id="JAFCMP010000535">
    <property type="protein sequence ID" value="KAG5176619.1"/>
    <property type="molecule type" value="Genomic_DNA"/>
</dbReference>
<gene>
    <name evidence="1" type="ORF">JKP88DRAFT_227595</name>
</gene>
<keyword evidence="2" id="KW-1185">Reference proteome</keyword>
<name>A0A836C8K6_9STRA</name>
<evidence type="ECO:0000313" key="1">
    <source>
        <dbReference type="EMBL" id="KAG5176619.1"/>
    </source>
</evidence>
<organism evidence="1 2">
    <name type="scientific">Tribonema minus</name>
    <dbReference type="NCBI Taxonomy" id="303371"/>
    <lineage>
        <taxon>Eukaryota</taxon>
        <taxon>Sar</taxon>
        <taxon>Stramenopiles</taxon>
        <taxon>Ochrophyta</taxon>
        <taxon>PX clade</taxon>
        <taxon>Xanthophyceae</taxon>
        <taxon>Tribonematales</taxon>
        <taxon>Tribonemataceae</taxon>
        <taxon>Tribonema</taxon>
    </lineage>
</organism>
<dbReference type="AlphaFoldDB" id="A0A836C8K6"/>
<accession>A0A836C8K6</accession>
<reference evidence="1" key="1">
    <citation type="submission" date="2021-02" db="EMBL/GenBank/DDBJ databases">
        <title>First Annotated Genome of the Yellow-green Alga Tribonema minus.</title>
        <authorList>
            <person name="Mahan K.M."/>
        </authorList>
    </citation>
    <scope>NUCLEOTIDE SEQUENCE</scope>
    <source>
        <strain evidence="1">UTEX B ZZ1240</strain>
    </source>
</reference>
<proteinExistence type="predicted"/>
<dbReference type="PROSITE" id="PS51257">
    <property type="entry name" value="PROKAR_LIPOPROTEIN"/>
    <property type="match status" value="1"/>
</dbReference>